<gene>
    <name evidence="2" type="ORF">K493DRAFT_297365</name>
</gene>
<feature type="compositionally biased region" description="Acidic residues" evidence="1">
    <location>
        <begin position="181"/>
        <end position="202"/>
    </location>
</feature>
<dbReference type="SUPFAM" id="SSF160631">
    <property type="entry name" value="SMI1/KNR4-like"/>
    <property type="match status" value="1"/>
</dbReference>
<dbReference type="Proteomes" id="UP000193498">
    <property type="component" value="Unassembled WGS sequence"/>
</dbReference>
<accession>A0A1Y1Z1A9</accession>
<evidence type="ECO:0000256" key="1">
    <source>
        <dbReference type="SAM" id="MobiDB-lite"/>
    </source>
</evidence>
<reference evidence="2 3" key="1">
    <citation type="submission" date="2016-07" db="EMBL/GenBank/DDBJ databases">
        <title>Pervasive Adenine N6-methylation of Active Genes in Fungi.</title>
        <authorList>
            <consortium name="DOE Joint Genome Institute"/>
            <person name="Mondo S.J."/>
            <person name="Dannebaum R.O."/>
            <person name="Kuo R.C."/>
            <person name="Labutti K."/>
            <person name="Haridas S."/>
            <person name="Kuo A."/>
            <person name="Salamov A."/>
            <person name="Ahrendt S.R."/>
            <person name="Lipzen A."/>
            <person name="Sullivan W."/>
            <person name="Andreopoulos W.B."/>
            <person name="Clum A."/>
            <person name="Lindquist E."/>
            <person name="Daum C."/>
            <person name="Ramamoorthy G.K."/>
            <person name="Gryganskyi A."/>
            <person name="Culley D."/>
            <person name="Magnuson J.K."/>
            <person name="James T.Y."/>
            <person name="O'Malley M.A."/>
            <person name="Stajich J.E."/>
            <person name="Spatafora J.W."/>
            <person name="Visel A."/>
            <person name="Grigoriev I.V."/>
        </authorList>
    </citation>
    <scope>NUCLEOTIDE SEQUENCE [LARGE SCALE GENOMIC DNA]</scope>
    <source>
        <strain evidence="2 3">CBS 931.73</strain>
    </source>
</reference>
<feature type="region of interest" description="Disordered" evidence="1">
    <location>
        <begin position="178"/>
        <end position="202"/>
    </location>
</feature>
<dbReference type="InParanoid" id="A0A1Y1Z1A9"/>
<keyword evidence="3" id="KW-1185">Reference proteome</keyword>
<protein>
    <recommendedName>
        <fullName evidence="4">Knr4/Smi1-like domain-containing protein</fullName>
    </recommendedName>
</protein>
<evidence type="ECO:0000313" key="3">
    <source>
        <dbReference type="Proteomes" id="UP000193498"/>
    </source>
</evidence>
<name>A0A1Y1Z1A9_9FUNG</name>
<dbReference type="AlphaFoldDB" id="A0A1Y1Z1A9"/>
<organism evidence="2 3">
    <name type="scientific">Basidiobolus meristosporus CBS 931.73</name>
    <dbReference type="NCBI Taxonomy" id="1314790"/>
    <lineage>
        <taxon>Eukaryota</taxon>
        <taxon>Fungi</taxon>
        <taxon>Fungi incertae sedis</taxon>
        <taxon>Zoopagomycota</taxon>
        <taxon>Entomophthoromycotina</taxon>
        <taxon>Basidiobolomycetes</taxon>
        <taxon>Basidiobolales</taxon>
        <taxon>Basidiobolaceae</taxon>
        <taxon>Basidiobolus</taxon>
    </lineage>
</organism>
<comment type="caution">
    <text evidence="2">The sequence shown here is derived from an EMBL/GenBank/DDBJ whole genome shotgun (WGS) entry which is preliminary data.</text>
</comment>
<proteinExistence type="predicted"/>
<dbReference type="InterPro" id="IPR037883">
    <property type="entry name" value="Knr4/Smi1-like_sf"/>
</dbReference>
<dbReference type="EMBL" id="MCFE01000044">
    <property type="protein sequence ID" value="ORY03615.1"/>
    <property type="molecule type" value="Genomic_DNA"/>
</dbReference>
<evidence type="ECO:0008006" key="4">
    <source>
        <dbReference type="Google" id="ProtNLM"/>
    </source>
</evidence>
<sequence>MPARTLDKIIEEARSLEQRLYFEDIYFEPSLEESVVVEFERDNLVRLPESYRAYLIHIGNGSSMTYGQAEGILPLDEAPHRYPVSQPELRTLMSLPFPFRRDGSCQVPLDSPELNQGHLVIGYDDYETFYLLIIEGACRGEIWQRNLDLGFVQCANRADFFPWLEDRLLSLKNRLLSSSSAEEEEYNWEPEEAGSEDEIKEE</sequence>
<evidence type="ECO:0000313" key="2">
    <source>
        <dbReference type="EMBL" id="ORY03615.1"/>
    </source>
</evidence>